<keyword evidence="4" id="KW-0165">Cleavage on pair of basic residues</keyword>
<sequence>MLSNIVIACCVLIGALINSAPLDELQADKFCEKFPTLHMCRLRDELTGSLVELQYLLQDGPESVTVLSGDAPQQIQKRKSAFVRFGKRSPPTEAIDMEKRKSAFVRFGRSASSDPLDLAKKSQYIRMPPKIRSIDPAEPVRIVEIVGGTNSYSSLRMPNLSRRELDSTTQDQLNSGPNLIEIVEGPYNFLAYFQ</sequence>
<dbReference type="GO" id="GO:0007218">
    <property type="term" value="P:neuropeptide signaling pathway"/>
    <property type="evidence" value="ECO:0007669"/>
    <property type="project" value="UniProtKB-KW"/>
</dbReference>
<dbReference type="OrthoDB" id="5813613at2759"/>
<comment type="subcellular location">
    <subcellularLocation>
        <location evidence="1">Secreted</location>
    </subcellularLocation>
</comment>
<feature type="chain" id="PRO_5035789017" evidence="8">
    <location>
        <begin position="28"/>
        <end position="194"/>
    </location>
</feature>
<keyword evidence="7" id="KW-0527">Neuropeptide</keyword>
<accession>A0A8S1F9D0</accession>
<comment type="caution">
    <text evidence="9">The sequence shown here is derived from an EMBL/GenBank/DDBJ whole genome shotgun (WGS) entry which is preliminary data.</text>
</comment>
<reference evidence="9 10" key="1">
    <citation type="submission" date="2020-04" db="EMBL/GenBank/DDBJ databases">
        <authorList>
            <person name="Laetsch R D."/>
            <person name="Stevens L."/>
            <person name="Kumar S."/>
            <person name="Blaxter L. M."/>
        </authorList>
    </citation>
    <scope>NUCLEOTIDE SEQUENCE [LARGE SCALE GENOMIC DNA]</scope>
</reference>
<dbReference type="Proteomes" id="UP000494206">
    <property type="component" value="Unassembled WGS sequence"/>
</dbReference>
<evidence type="ECO:0000256" key="8">
    <source>
        <dbReference type="SAM" id="SignalP"/>
    </source>
</evidence>
<evidence type="ECO:0000313" key="9">
    <source>
        <dbReference type="EMBL" id="CAB3409193.1"/>
    </source>
</evidence>
<protein>
    <submittedName>
        <fullName evidence="9">Uncharacterized protein</fullName>
    </submittedName>
</protein>
<name>A0A8S1F9D0_9PELO</name>
<organism evidence="9 10">
    <name type="scientific">Caenorhabditis bovis</name>
    <dbReference type="NCBI Taxonomy" id="2654633"/>
    <lineage>
        <taxon>Eukaryota</taxon>
        <taxon>Metazoa</taxon>
        <taxon>Ecdysozoa</taxon>
        <taxon>Nematoda</taxon>
        <taxon>Chromadorea</taxon>
        <taxon>Rhabditida</taxon>
        <taxon>Rhabditina</taxon>
        <taxon>Rhabditomorpha</taxon>
        <taxon>Rhabditoidea</taxon>
        <taxon>Rhabditidae</taxon>
        <taxon>Peloderinae</taxon>
        <taxon>Caenorhabditis</taxon>
    </lineage>
</organism>
<feature type="signal peptide" evidence="8">
    <location>
        <begin position="1"/>
        <end position="27"/>
    </location>
</feature>
<dbReference type="EMBL" id="CADEPM010000008">
    <property type="protein sequence ID" value="CAB3409193.1"/>
    <property type="molecule type" value="Genomic_DNA"/>
</dbReference>
<gene>
    <name evidence="9" type="ORF">CBOVIS_LOCUS10877</name>
</gene>
<evidence type="ECO:0000256" key="3">
    <source>
        <dbReference type="ARBA" id="ARBA00022525"/>
    </source>
</evidence>
<keyword evidence="5 8" id="KW-0732">Signal</keyword>
<keyword evidence="10" id="KW-1185">Reference proteome</keyword>
<dbReference type="AlphaFoldDB" id="A0A8S1F9D0"/>
<dbReference type="PANTHER" id="PTHR20986">
    <property type="entry name" value="FMRFAMIDE-RELATED PEPTIDES"/>
    <property type="match status" value="1"/>
</dbReference>
<evidence type="ECO:0000256" key="4">
    <source>
        <dbReference type="ARBA" id="ARBA00022685"/>
    </source>
</evidence>
<keyword evidence="3" id="KW-0964">Secreted</keyword>
<dbReference type="InterPro" id="IPR051041">
    <property type="entry name" value="FMRFamide-related_np"/>
</dbReference>
<evidence type="ECO:0000256" key="2">
    <source>
        <dbReference type="ARBA" id="ARBA00006356"/>
    </source>
</evidence>
<dbReference type="GO" id="GO:0005576">
    <property type="term" value="C:extracellular region"/>
    <property type="evidence" value="ECO:0007669"/>
    <property type="project" value="UniProtKB-SubCell"/>
</dbReference>
<evidence type="ECO:0000256" key="1">
    <source>
        <dbReference type="ARBA" id="ARBA00004613"/>
    </source>
</evidence>
<evidence type="ECO:0000313" key="10">
    <source>
        <dbReference type="Proteomes" id="UP000494206"/>
    </source>
</evidence>
<evidence type="ECO:0000256" key="5">
    <source>
        <dbReference type="ARBA" id="ARBA00022729"/>
    </source>
</evidence>
<proteinExistence type="inferred from homology"/>
<keyword evidence="6" id="KW-0027">Amidation</keyword>
<evidence type="ECO:0000256" key="7">
    <source>
        <dbReference type="ARBA" id="ARBA00023320"/>
    </source>
</evidence>
<dbReference type="PANTHER" id="PTHR20986:SF13">
    <property type="entry name" value="FMRF-LIKE PEPTIDE"/>
    <property type="match status" value="1"/>
</dbReference>
<evidence type="ECO:0000256" key="6">
    <source>
        <dbReference type="ARBA" id="ARBA00022815"/>
    </source>
</evidence>
<comment type="similarity">
    <text evidence="2">Belongs to the FARP (FMRFamide related peptide) family.</text>
</comment>